<dbReference type="Xenbase" id="XB-GENE-6489426">
    <property type="gene designation" value="tyrobp"/>
</dbReference>
<dbReference type="Gene3D" id="1.10.287.770">
    <property type="entry name" value="YojJ-like"/>
    <property type="match status" value="1"/>
</dbReference>
<keyword evidence="9" id="KW-0106">Calcium</keyword>
<sequence>MNRPSLSLLILLLATLGSARGQNDCGGCFHLDSGAIIGIVICDVIITVLIALTAYYVSNRIQMRKEEERKKNSPKPDTQEAEPAYEELRDHRMDIYNDLSRSAN</sequence>
<keyword evidence="13" id="KW-1015">Disulfide bond</keyword>
<evidence type="ECO:0000313" key="18">
    <source>
        <dbReference type="Ensembl" id="ENSXETP00000103408"/>
    </source>
</evidence>
<evidence type="ECO:0000256" key="8">
    <source>
        <dbReference type="ARBA" id="ARBA00022729"/>
    </source>
</evidence>
<dbReference type="InterPro" id="IPR026200">
    <property type="entry name" value="Tyrobp"/>
</dbReference>
<keyword evidence="8 17" id="KW-0732">Signal</keyword>
<reference evidence="18" key="1">
    <citation type="journal article" date="2010" name="Science">
        <title>The genome of the Western clawed frog Xenopus tropicalis.</title>
        <authorList>
            <person name="Hellsten U."/>
            <person name="Harland R.M."/>
            <person name="Gilchrist M.J."/>
            <person name="Hendrix D."/>
            <person name="Jurka J."/>
            <person name="Kapitonov V."/>
            <person name="Ovcharenko I."/>
            <person name="Putnam N.H."/>
            <person name="Shu S."/>
            <person name="Taher L."/>
            <person name="Blitz I.L."/>
            <person name="Blumberg B."/>
            <person name="Dichmann D.S."/>
            <person name="Dubchak I."/>
            <person name="Amaya E."/>
            <person name="Detter J.C."/>
            <person name="Fletcher R."/>
            <person name="Gerhard D.S."/>
            <person name="Goodstein D."/>
            <person name="Graves T."/>
            <person name="Grigoriev I.V."/>
            <person name="Grimwood J."/>
            <person name="Kawashima T."/>
            <person name="Lindquist E."/>
            <person name="Lucas S.M."/>
            <person name="Mead P.E."/>
            <person name="Mitros T."/>
            <person name="Ogino H."/>
            <person name="Ohta Y."/>
            <person name="Poliakov A.V."/>
            <person name="Pollet N."/>
            <person name="Robert J."/>
            <person name="Salamov A."/>
            <person name="Sater A.K."/>
            <person name="Schmutz J."/>
            <person name="Terry A."/>
            <person name="Vize P.D."/>
            <person name="Warren W.C."/>
            <person name="Wells D."/>
            <person name="Wills A."/>
            <person name="Wilson R.K."/>
            <person name="Zimmerman L.B."/>
            <person name="Zorn A.M."/>
            <person name="Grainger R."/>
            <person name="Grammer T."/>
            <person name="Khokha M.K."/>
            <person name="Richardson P.M."/>
            <person name="Rokhsar D.S."/>
        </authorList>
    </citation>
    <scope>NUCLEOTIDE SEQUENCE [LARGE SCALE GENOMIC DNA]</scope>
    <source>
        <strain evidence="18">Nigerian</strain>
    </source>
</reference>
<comment type="subcellular location">
    <subcellularLocation>
        <location evidence="1">Cell membrane</location>
        <topology evidence="1">Single-pass type I membrane protein</topology>
    </subcellularLocation>
</comment>
<keyword evidence="7" id="KW-0479">Metal-binding</keyword>
<keyword evidence="20" id="KW-0808">Transferase</keyword>
<keyword evidence="6 16" id="KW-0812">Transmembrane</keyword>
<dbReference type="GeneTree" id="ENSGT00980000198998"/>
<dbReference type="GO" id="GO:0016301">
    <property type="term" value="F:kinase activity"/>
    <property type="evidence" value="ECO:0007669"/>
    <property type="project" value="UniProtKB-KW"/>
</dbReference>
<evidence type="ECO:0000256" key="10">
    <source>
        <dbReference type="ARBA" id="ARBA00022859"/>
    </source>
</evidence>
<accession>A0A803J6E2</accession>
<evidence type="ECO:0000256" key="7">
    <source>
        <dbReference type="ARBA" id="ARBA00022723"/>
    </source>
</evidence>
<evidence type="ECO:0000256" key="11">
    <source>
        <dbReference type="ARBA" id="ARBA00022989"/>
    </source>
</evidence>
<evidence type="ECO:0000256" key="6">
    <source>
        <dbReference type="ARBA" id="ARBA00022692"/>
    </source>
</evidence>
<keyword evidence="10" id="KW-0391">Immunity</keyword>
<evidence type="ECO:0000313" key="20">
    <source>
        <dbReference type="RefSeq" id="XP_002940670.1"/>
    </source>
</evidence>
<evidence type="ECO:0000256" key="15">
    <source>
        <dbReference type="SAM" id="MobiDB-lite"/>
    </source>
</evidence>
<comment type="similarity">
    <text evidence="2">Belongs to the TYROBP family.</text>
</comment>
<dbReference type="OMA" id="QRQPYYK"/>
<dbReference type="GO" id="GO:0005886">
    <property type="term" value="C:plasma membrane"/>
    <property type="evidence" value="ECO:0007669"/>
    <property type="project" value="UniProtKB-SubCell"/>
</dbReference>
<dbReference type="RefSeq" id="XP_002940670.1">
    <property type="nucleotide sequence ID" value="XM_002940624.5"/>
</dbReference>
<dbReference type="Ensembl" id="ENSXETT00000113059">
    <property type="protein sequence ID" value="ENSXETP00000103408"/>
    <property type="gene ID" value="ENSXETG00000048877"/>
</dbReference>
<dbReference type="AlphaFoldDB" id="A0A803J6E2"/>
<dbReference type="GO" id="GO:0046872">
    <property type="term" value="F:metal ion binding"/>
    <property type="evidence" value="ECO:0007669"/>
    <property type="project" value="UniProtKB-KW"/>
</dbReference>
<evidence type="ECO:0000256" key="5">
    <source>
        <dbReference type="ARBA" id="ARBA00022553"/>
    </source>
</evidence>
<dbReference type="CTD" id="7305"/>
<feature type="transmembrane region" description="Helical" evidence="16">
    <location>
        <begin position="37"/>
        <end position="57"/>
    </location>
</feature>
<feature type="chain" id="PRO_5044662774" description="TYRO protein tyrosine kinase-binding protein" evidence="17">
    <location>
        <begin position="22"/>
        <end position="104"/>
    </location>
</feature>
<proteinExistence type="inferred from homology"/>
<feature type="signal peptide" evidence="17">
    <location>
        <begin position="1"/>
        <end position="21"/>
    </location>
</feature>
<evidence type="ECO:0000256" key="14">
    <source>
        <dbReference type="ARBA" id="ARBA00031252"/>
    </source>
</evidence>
<reference evidence="18" key="2">
    <citation type="submission" date="2021-03" db="UniProtKB">
        <authorList>
            <consortium name="Ensembl"/>
        </authorList>
    </citation>
    <scope>IDENTIFICATION</scope>
</reference>
<organism evidence="18">
    <name type="scientific">Xenopus tropicalis</name>
    <name type="common">Western clawed frog</name>
    <name type="synonym">Silurana tropicalis</name>
    <dbReference type="NCBI Taxonomy" id="8364"/>
    <lineage>
        <taxon>Eukaryota</taxon>
        <taxon>Metazoa</taxon>
        <taxon>Chordata</taxon>
        <taxon>Craniata</taxon>
        <taxon>Vertebrata</taxon>
        <taxon>Euteleostomi</taxon>
        <taxon>Amphibia</taxon>
        <taxon>Batrachia</taxon>
        <taxon>Anura</taxon>
        <taxon>Pipoidea</taxon>
        <taxon>Pipidae</taxon>
        <taxon>Xenopodinae</taxon>
        <taxon>Xenopus</taxon>
        <taxon>Silurana</taxon>
    </lineage>
</organism>
<evidence type="ECO:0000256" key="1">
    <source>
        <dbReference type="ARBA" id="ARBA00004251"/>
    </source>
</evidence>
<name>A0A803J6E2_XENTR</name>
<evidence type="ECO:0000256" key="9">
    <source>
        <dbReference type="ARBA" id="ARBA00022837"/>
    </source>
</evidence>
<feature type="region of interest" description="Disordered" evidence="15">
    <location>
        <begin position="64"/>
        <end position="90"/>
    </location>
</feature>
<gene>
    <name evidence="18 20 21" type="primary">tyrobp</name>
</gene>
<evidence type="ECO:0000313" key="19">
    <source>
        <dbReference type="Proteomes" id="UP000008143"/>
    </source>
</evidence>
<evidence type="ECO:0000256" key="12">
    <source>
        <dbReference type="ARBA" id="ARBA00023136"/>
    </source>
</evidence>
<keyword evidence="5" id="KW-0597">Phosphoprotein</keyword>
<evidence type="ECO:0000256" key="17">
    <source>
        <dbReference type="SAM" id="SignalP"/>
    </source>
</evidence>
<keyword evidence="4" id="KW-1003">Cell membrane</keyword>
<keyword evidence="12 16" id="KW-0472">Membrane</keyword>
<dbReference type="OrthoDB" id="9901873at2759"/>
<evidence type="ECO:0000313" key="21">
    <source>
        <dbReference type="Xenbase" id="XB-GENE-6489426"/>
    </source>
</evidence>
<evidence type="ECO:0000256" key="13">
    <source>
        <dbReference type="ARBA" id="ARBA00023157"/>
    </source>
</evidence>
<evidence type="ECO:0000256" key="3">
    <source>
        <dbReference type="ARBA" id="ARBA00022356"/>
    </source>
</evidence>
<dbReference type="KEGG" id="xtr:100493958"/>
<dbReference type="AGR" id="Xenbase:XB-GENE-6489426"/>
<dbReference type="PANTHER" id="PTHR17554">
    <property type="entry name" value="TYRO PROTEIN TYROSINE KINASE-BINDING PROTEIN"/>
    <property type="match status" value="1"/>
</dbReference>
<evidence type="ECO:0000256" key="2">
    <source>
        <dbReference type="ARBA" id="ARBA00009791"/>
    </source>
</evidence>
<dbReference type="GO" id="GO:0002376">
    <property type="term" value="P:immune system process"/>
    <property type="evidence" value="ECO:0007669"/>
    <property type="project" value="UniProtKB-KW"/>
</dbReference>
<keyword evidence="20" id="KW-0418">Kinase</keyword>
<keyword evidence="19" id="KW-1185">Reference proteome</keyword>
<dbReference type="GeneID" id="100493958"/>
<evidence type="ECO:0000256" key="4">
    <source>
        <dbReference type="ARBA" id="ARBA00022475"/>
    </source>
</evidence>
<dbReference type="Proteomes" id="UP000008143">
    <property type="component" value="Chromosome 7"/>
</dbReference>
<dbReference type="PANTHER" id="PTHR17554:SF2">
    <property type="entry name" value="TYRO PROTEIN TYROSINE KINASE-BINDING PROTEIN"/>
    <property type="match status" value="1"/>
</dbReference>
<protein>
    <recommendedName>
        <fullName evidence="3">TYRO protein tyrosine kinase-binding protein</fullName>
    </recommendedName>
    <alternativeName>
        <fullName evidence="14">DNAX-activation protein 12</fullName>
    </alternativeName>
</protein>
<reference evidence="20" key="3">
    <citation type="submission" date="2025-04" db="UniProtKB">
        <authorList>
            <consortium name="RefSeq"/>
        </authorList>
    </citation>
    <scope>IDENTIFICATION</scope>
    <source>
        <strain evidence="20">Nigerian</strain>
        <tissue evidence="20">Liver and blood</tissue>
    </source>
</reference>
<keyword evidence="11 16" id="KW-1133">Transmembrane helix</keyword>
<evidence type="ECO:0000256" key="16">
    <source>
        <dbReference type="SAM" id="Phobius"/>
    </source>
</evidence>